<dbReference type="PANTHER" id="PTHR43654">
    <property type="entry name" value="GLUTAMATE 5-KINASE"/>
    <property type="match status" value="1"/>
</dbReference>
<dbReference type="InterPro" id="IPR005715">
    <property type="entry name" value="Glu_5kinase/COase_Synthase"/>
</dbReference>
<dbReference type="UniPathway" id="UPA00098">
    <property type="reaction ID" value="UER00359"/>
</dbReference>
<dbReference type="InterPro" id="IPR036974">
    <property type="entry name" value="PUA_sf"/>
</dbReference>
<dbReference type="GO" id="GO:0005829">
    <property type="term" value="C:cytosol"/>
    <property type="evidence" value="ECO:0007669"/>
    <property type="project" value="TreeGrafter"/>
</dbReference>
<feature type="binding site" evidence="1">
    <location>
        <position position="156"/>
    </location>
    <ligand>
        <name>substrate</name>
    </ligand>
</feature>
<dbReference type="HAMAP" id="MF_00456">
    <property type="entry name" value="ProB"/>
    <property type="match status" value="1"/>
</dbReference>
<protein>
    <recommendedName>
        <fullName evidence="1">Glutamate 5-kinase</fullName>
        <ecNumber evidence="1">2.7.2.11</ecNumber>
    </recommendedName>
    <alternativeName>
        <fullName evidence="1">Gamma-glutamyl kinase</fullName>
        <shortName evidence="1">GK</shortName>
    </alternativeName>
</protein>
<dbReference type="PIRSF" id="PIRSF000729">
    <property type="entry name" value="GK"/>
    <property type="match status" value="1"/>
</dbReference>
<keyword evidence="1" id="KW-0547">Nucleotide-binding</keyword>
<sequence length="374" mass="39198">MTGAADLASRLTGDGLLVVKIGSSLLIDESGRLREAWMGRLVEHLARRPGPVVLVSSGAIALGRGALGLDARPRLLAQAQAAAAVGQIHLAAAWSSCWRAQGRDSAQILLTLGDLEQRRRYLNARATLETLVERRIVPVVNENDTVATEEIRFGDNDRLAARVAQLLGAEALLLLSDVDGLYTADPGSHANARHIERVEQITPEIEAMAGQPGRRGVGTGGMASKLAAARIASGAGVAVWLASGLSEDPIGELQNGARSTCFPPSARPRAQRKQWLAGLQAPAGRLHLDEGAVAALQGGASLLAVGVRAVEGEFDRGDLVQLLGPRGPVGQGLCAYSADEARRIAGCQSDRIDEVLGEAGRGAMVHRDDIALSF</sequence>
<accession>A0A0K0XUM7</accession>
<dbReference type="PRINTS" id="PR00474">
    <property type="entry name" value="GLU5KINASE"/>
</dbReference>
<keyword evidence="1" id="KW-0067">ATP-binding</keyword>
<dbReference type="NCBIfam" id="TIGR01027">
    <property type="entry name" value="proB"/>
    <property type="match status" value="1"/>
</dbReference>
<dbReference type="KEGG" id="wma:WM2015_946"/>
<evidence type="ECO:0000313" key="2">
    <source>
        <dbReference type="EMBL" id="AKS41327.1"/>
    </source>
</evidence>
<dbReference type="SMART" id="SM00359">
    <property type="entry name" value="PUA"/>
    <property type="match status" value="1"/>
</dbReference>
<dbReference type="InterPro" id="IPR002478">
    <property type="entry name" value="PUA"/>
</dbReference>
<dbReference type="InterPro" id="IPR001048">
    <property type="entry name" value="Asp/Glu/Uridylate_kinase"/>
</dbReference>
<dbReference type="PANTHER" id="PTHR43654:SF1">
    <property type="entry name" value="ISOPENTENYL PHOSPHATE KINASE"/>
    <property type="match status" value="1"/>
</dbReference>
<dbReference type="CDD" id="cd04242">
    <property type="entry name" value="AAK_G5K_ProB"/>
    <property type="match status" value="1"/>
</dbReference>
<feature type="binding site" evidence="1">
    <location>
        <begin position="176"/>
        <end position="177"/>
    </location>
    <ligand>
        <name>ATP</name>
        <dbReference type="ChEBI" id="CHEBI:30616"/>
    </ligand>
</feature>
<dbReference type="STRING" id="1579979.WM2015_946"/>
<keyword evidence="1 2" id="KW-0418">Kinase</keyword>
<reference evidence="2 3" key="1">
    <citation type="submission" date="2015-07" db="EMBL/GenBank/DDBJ databases">
        <authorList>
            <person name="Noorani M."/>
        </authorList>
    </citation>
    <scope>NUCLEOTIDE SEQUENCE [LARGE SCALE GENOMIC DNA]</scope>
    <source>
        <strain evidence="2 3">KCTC 42284</strain>
    </source>
</reference>
<dbReference type="InterPro" id="IPR036393">
    <property type="entry name" value="AceGlu_kinase-like_sf"/>
</dbReference>
<feature type="binding site" evidence="1">
    <location>
        <position position="57"/>
    </location>
    <ligand>
        <name>substrate</name>
    </ligand>
</feature>
<proteinExistence type="inferred from homology"/>
<keyword evidence="3" id="KW-1185">Reference proteome</keyword>
<dbReference type="OrthoDB" id="9804434at2"/>
<dbReference type="Gene3D" id="3.40.1160.10">
    <property type="entry name" value="Acetylglutamate kinase-like"/>
    <property type="match status" value="2"/>
</dbReference>
<feature type="binding site" evidence="1">
    <location>
        <begin position="219"/>
        <end position="225"/>
    </location>
    <ligand>
        <name>ATP</name>
        <dbReference type="ChEBI" id="CHEBI:30616"/>
    </ligand>
</feature>
<dbReference type="CDD" id="cd21157">
    <property type="entry name" value="PUA_G5K"/>
    <property type="match status" value="1"/>
</dbReference>
<comment type="pathway">
    <text evidence="1">Amino-acid biosynthesis; L-proline biosynthesis; L-glutamate 5-semialdehyde from L-glutamate: step 1/2.</text>
</comment>
<dbReference type="RefSeq" id="WP_049724968.1">
    <property type="nucleotide sequence ID" value="NZ_CP012154.1"/>
</dbReference>
<dbReference type="PATRIC" id="fig|1579979.3.peg.968"/>
<comment type="subcellular location">
    <subcellularLocation>
        <location evidence="1">Cytoplasm</location>
    </subcellularLocation>
</comment>
<keyword evidence="1" id="KW-0641">Proline biosynthesis</keyword>
<feature type="binding site" evidence="1">
    <location>
        <position position="20"/>
    </location>
    <ligand>
        <name>ATP</name>
        <dbReference type="ChEBI" id="CHEBI:30616"/>
    </ligand>
</feature>
<feature type="binding site" evidence="1">
    <location>
        <position position="144"/>
    </location>
    <ligand>
        <name>substrate</name>
    </ligand>
</feature>
<dbReference type="EC" id="2.7.2.11" evidence="1"/>
<evidence type="ECO:0000313" key="3">
    <source>
        <dbReference type="Proteomes" id="UP000066624"/>
    </source>
</evidence>
<dbReference type="GO" id="GO:0055129">
    <property type="term" value="P:L-proline biosynthetic process"/>
    <property type="evidence" value="ECO:0007669"/>
    <property type="project" value="UniProtKB-UniRule"/>
</dbReference>
<dbReference type="Proteomes" id="UP000066624">
    <property type="component" value="Chromosome"/>
</dbReference>
<dbReference type="InterPro" id="IPR001057">
    <property type="entry name" value="Glu/AcGlu_kinase"/>
</dbReference>
<dbReference type="SUPFAM" id="SSF53633">
    <property type="entry name" value="Carbamate kinase-like"/>
    <property type="match status" value="1"/>
</dbReference>
<keyword evidence="1" id="KW-0028">Amino-acid biosynthesis</keyword>
<dbReference type="InterPro" id="IPR041739">
    <property type="entry name" value="G5K_ProB"/>
</dbReference>
<organism evidence="2 3">
    <name type="scientific">Wenzhouxiangella marina</name>
    <dbReference type="NCBI Taxonomy" id="1579979"/>
    <lineage>
        <taxon>Bacteria</taxon>
        <taxon>Pseudomonadati</taxon>
        <taxon>Pseudomonadota</taxon>
        <taxon>Gammaproteobacteria</taxon>
        <taxon>Chromatiales</taxon>
        <taxon>Wenzhouxiangellaceae</taxon>
        <taxon>Wenzhouxiangella</taxon>
    </lineage>
</organism>
<comment type="function">
    <text evidence="1">Catalyzes the transfer of a phosphate group to glutamate to form L-glutamate 5-phosphate.</text>
</comment>
<name>A0A0K0XUM7_9GAMM</name>
<dbReference type="PROSITE" id="PS50890">
    <property type="entry name" value="PUA"/>
    <property type="match status" value="1"/>
</dbReference>
<dbReference type="GO" id="GO:0003723">
    <property type="term" value="F:RNA binding"/>
    <property type="evidence" value="ECO:0007669"/>
    <property type="project" value="InterPro"/>
</dbReference>
<comment type="similarity">
    <text evidence="1">Belongs to the glutamate 5-kinase family.</text>
</comment>
<dbReference type="Gene3D" id="2.30.130.10">
    <property type="entry name" value="PUA domain"/>
    <property type="match status" value="1"/>
</dbReference>
<keyword evidence="1" id="KW-0808">Transferase</keyword>
<comment type="catalytic activity">
    <reaction evidence="1">
        <text>L-glutamate + ATP = L-glutamyl 5-phosphate + ADP</text>
        <dbReference type="Rhea" id="RHEA:14877"/>
        <dbReference type="ChEBI" id="CHEBI:29985"/>
        <dbReference type="ChEBI" id="CHEBI:30616"/>
        <dbReference type="ChEBI" id="CHEBI:58274"/>
        <dbReference type="ChEBI" id="CHEBI:456216"/>
        <dbReference type="EC" id="2.7.2.11"/>
    </reaction>
</comment>
<keyword evidence="1" id="KW-0963">Cytoplasm</keyword>
<dbReference type="GO" id="GO:0005524">
    <property type="term" value="F:ATP binding"/>
    <property type="evidence" value="ECO:0007669"/>
    <property type="project" value="UniProtKB-KW"/>
</dbReference>
<dbReference type="AlphaFoldDB" id="A0A0K0XUM7"/>
<gene>
    <name evidence="1" type="primary">proB</name>
    <name evidence="2" type="ORF">WM2015_946</name>
</gene>
<dbReference type="SUPFAM" id="SSF88697">
    <property type="entry name" value="PUA domain-like"/>
    <property type="match status" value="1"/>
</dbReference>
<dbReference type="InterPro" id="IPR015947">
    <property type="entry name" value="PUA-like_sf"/>
</dbReference>
<dbReference type="Pfam" id="PF01472">
    <property type="entry name" value="PUA"/>
    <property type="match status" value="1"/>
</dbReference>
<dbReference type="GO" id="GO:0004349">
    <property type="term" value="F:glutamate 5-kinase activity"/>
    <property type="evidence" value="ECO:0007669"/>
    <property type="project" value="UniProtKB-UniRule"/>
</dbReference>
<dbReference type="Pfam" id="PF00696">
    <property type="entry name" value="AA_kinase"/>
    <property type="match status" value="1"/>
</dbReference>
<dbReference type="InterPro" id="IPR011529">
    <property type="entry name" value="Glu_5kinase"/>
</dbReference>
<evidence type="ECO:0000256" key="1">
    <source>
        <dbReference type="HAMAP-Rule" id="MF_00456"/>
    </source>
</evidence>
<dbReference type="EMBL" id="CP012154">
    <property type="protein sequence ID" value="AKS41327.1"/>
    <property type="molecule type" value="Genomic_DNA"/>
</dbReference>
<dbReference type="FunFam" id="3.40.1160.10:FF:000018">
    <property type="entry name" value="Glutamate 5-kinase"/>
    <property type="match status" value="1"/>
</dbReference>